<accession>A0AAV7LM98</accession>
<dbReference type="Proteomes" id="UP001066276">
    <property type="component" value="Chromosome 11"/>
</dbReference>
<sequence>MRVVNARVEVLKNNQQPRAIALRACAMYRQDEDIMSYVATLRGLAVTCDFRDLCDSLIRDQIVRCTNNKKVKE</sequence>
<keyword evidence="2" id="KW-1185">Reference proteome</keyword>
<dbReference type="EMBL" id="JANPWB010000015">
    <property type="protein sequence ID" value="KAJ1092682.1"/>
    <property type="molecule type" value="Genomic_DNA"/>
</dbReference>
<gene>
    <name evidence="1" type="ORF">NDU88_005792</name>
</gene>
<evidence type="ECO:0000313" key="2">
    <source>
        <dbReference type="Proteomes" id="UP001066276"/>
    </source>
</evidence>
<name>A0AAV7LM98_PLEWA</name>
<protein>
    <submittedName>
        <fullName evidence="1">Uncharacterized protein</fullName>
    </submittedName>
</protein>
<organism evidence="1 2">
    <name type="scientific">Pleurodeles waltl</name>
    <name type="common">Iberian ribbed newt</name>
    <dbReference type="NCBI Taxonomy" id="8319"/>
    <lineage>
        <taxon>Eukaryota</taxon>
        <taxon>Metazoa</taxon>
        <taxon>Chordata</taxon>
        <taxon>Craniata</taxon>
        <taxon>Vertebrata</taxon>
        <taxon>Euteleostomi</taxon>
        <taxon>Amphibia</taxon>
        <taxon>Batrachia</taxon>
        <taxon>Caudata</taxon>
        <taxon>Salamandroidea</taxon>
        <taxon>Salamandridae</taxon>
        <taxon>Pleurodelinae</taxon>
        <taxon>Pleurodeles</taxon>
    </lineage>
</organism>
<comment type="caution">
    <text evidence="1">The sequence shown here is derived from an EMBL/GenBank/DDBJ whole genome shotgun (WGS) entry which is preliminary data.</text>
</comment>
<dbReference type="AlphaFoldDB" id="A0AAV7LM98"/>
<reference evidence="1" key="1">
    <citation type="journal article" date="2022" name="bioRxiv">
        <title>Sequencing and chromosome-scale assembly of the giantPleurodeles waltlgenome.</title>
        <authorList>
            <person name="Brown T."/>
            <person name="Elewa A."/>
            <person name="Iarovenko S."/>
            <person name="Subramanian E."/>
            <person name="Araus A.J."/>
            <person name="Petzold A."/>
            <person name="Susuki M."/>
            <person name="Suzuki K.-i.T."/>
            <person name="Hayashi T."/>
            <person name="Toyoda A."/>
            <person name="Oliveira C."/>
            <person name="Osipova E."/>
            <person name="Leigh N.D."/>
            <person name="Simon A."/>
            <person name="Yun M.H."/>
        </authorList>
    </citation>
    <scope>NUCLEOTIDE SEQUENCE</scope>
    <source>
        <strain evidence="1">20211129_DDA</strain>
        <tissue evidence="1">Liver</tissue>
    </source>
</reference>
<proteinExistence type="predicted"/>
<evidence type="ECO:0000313" key="1">
    <source>
        <dbReference type="EMBL" id="KAJ1092682.1"/>
    </source>
</evidence>